<reference evidence="2 3" key="1">
    <citation type="journal article" date="2019" name="Environ. Microbiol.">
        <title>An active ?-lactamase is a part of an orchestrated cell wall stress resistance network of Bacillus subtilis and related rhizosphere species.</title>
        <authorList>
            <person name="Bucher T."/>
            <person name="Keren-Paz A."/>
            <person name="Hausser J."/>
            <person name="Olender T."/>
            <person name="Cytryn E."/>
            <person name="Kolodkin-Gal I."/>
        </authorList>
    </citation>
    <scope>NUCLEOTIDE SEQUENCE [LARGE SCALE GENOMIC DNA]</scope>
    <source>
        <strain evidence="2 3">I32</strain>
    </source>
</reference>
<name>A0A9X9A1Y6_BACCE</name>
<organism evidence="2 3">
    <name type="scientific">Bacillus cereus</name>
    <dbReference type="NCBI Taxonomy" id="1396"/>
    <lineage>
        <taxon>Bacteria</taxon>
        <taxon>Bacillati</taxon>
        <taxon>Bacillota</taxon>
        <taxon>Bacilli</taxon>
        <taxon>Bacillales</taxon>
        <taxon>Bacillaceae</taxon>
        <taxon>Bacillus</taxon>
        <taxon>Bacillus cereus group</taxon>
    </lineage>
</organism>
<protein>
    <submittedName>
        <fullName evidence="2">Homogentisate 1,2-dioxygenase</fullName>
    </submittedName>
</protein>
<proteinExistence type="predicted"/>
<feature type="non-terminal residue" evidence="2">
    <location>
        <position position="1"/>
    </location>
</feature>
<feature type="region of interest" description="Disordered" evidence="1">
    <location>
        <begin position="1"/>
        <end position="31"/>
    </location>
</feature>
<dbReference type="EMBL" id="SZOH01003700">
    <property type="protein sequence ID" value="TKI89497.1"/>
    <property type="molecule type" value="Genomic_DNA"/>
</dbReference>
<dbReference type="AlphaFoldDB" id="A0A9X9A1Y6"/>
<dbReference type="SUPFAM" id="SSF51182">
    <property type="entry name" value="RmlC-like cupins"/>
    <property type="match status" value="1"/>
</dbReference>
<sequence length="78" mass="8814">NFMSRKGVEEGSITLHPSGIPHGPHPGKTEASIGKKETLELAVMIDTFRPLRIVKQAHETEDEKYMYSWIEQGSYTVK</sequence>
<dbReference type="Proteomes" id="UP000308444">
    <property type="component" value="Unassembled WGS sequence"/>
</dbReference>
<comment type="caution">
    <text evidence="2">The sequence shown here is derived from an EMBL/GenBank/DDBJ whole genome shotgun (WGS) entry which is preliminary data.</text>
</comment>
<evidence type="ECO:0000313" key="2">
    <source>
        <dbReference type="EMBL" id="TKI89497.1"/>
    </source>
</evidence>
<dbReference type="InterPro" id="IPR011051">
    <property type="entry name" value="RmlC_Cupin_sf"/>
</dbReference>
<gene>
    <name evidence="2" type="ORF">FC695_35885</name>
</gene>
<evidence type="ECO:0000256" key="1">
    <source>
        <dbReference type="SAM" id="MobiDB-lite"/>
    </source>
</evidence>
<evidence type="ECO:0000313" key="3">
    <source>
        <dbReference type="Proteomes" id="UP000308444"/>
    </source>
</evidence>
<accession>A0A9X9A1Y6</accession>